<keyword evidence="2" id="KW-1185">Reference proteome</keyword>
<proteinExistence type="predicted"/>
<reference evidence="1 2" key="1">
    <citation type="submission" date="2019-07" db="EMBL/GenBank/DDBJ databases">
        <title>Whole genome shotgun sequence of Skermanella aerolata NBRC 106429.</title>
        <authorList>
            <person name="Hosoyama A."/>
            <person name="Uohara A."/>
            <person name="Ohji S."/>
            <person name="Ichikawa N."/>
        </authorList>
    </citation>
    <scope>NUCLEOTIDE SEQUENCE [LARGE SCALE GENOMIC DNA]</scope>
    <source>
        <strain evidence="1 2">NBRC 106429</strain>
    </source>
</reference>
<evidence type="ECO:0000313" key="2">
    <source>
        <dbReference type="Proteomes" id="UP000321523"/>
    </source>
</evidence>
<gene>
    <name evidence="1" type="ORF">SAE02_44260</name>
</gene>
<name>A0A512DUX6_9PROT</name>
<organism evidence="1 2">
    <name type="scientific">Skermanella aerolata</name>
    <dbReference type="NCBI Taxonomy" id="393310"/>
    <lineage>
        <taxon>Bacteria</taxon>
        <taxon>Pseudomonadati</taxon>
        <taxon>Pseudomonadota</taxon>
        <taxon>Alphaproteobacteria</taxon>
        <taxon>Rhodospirillales</taxon>
        <taxon>Azospirillaceae</taxon>
        <taxon>Skermanella</taxon>
    </lineage>
</organism>
<evidence type="ECO:0000313" key="1">
    <source>
        <dbReference type="EMBL" id="GEO40278.1"/>
    </source>
</evidence>
<comment type="caution">
    <text evidence="1">The sequence shown here is derived from an EMBL/GenBank/DDBJ whole genome shotgun (WGS) entry which is preliminary data.</text>
</comment>
<dbReference type="EMBL" id="BJYZ01000020">
    <property type="protein sequence ID" value="GEO40278.1"/>
    <property type="molecule type" value="Genomic_DNA"/>
</dbReference>
<protein>
    <submittedName>
        <fullName evidence="1">Uncharacterized protein</fullName>
    </submittedName>
</protein>
<accession>A0A512DUX6</accession>
<sequence length="74" mass="8399">MVPVRIVDGVLVVGAVAPGKDQRKGYDGYDDQKHQYRRYDDQVALLKCDVPRWVQDDGVTPCKDNSEKQYSARS</sequence>
<dbReference type="Proteomes" id="UP000321523">
    <property type="component" value="Unassembled WGS sequence"/>
</dbReference>
<dbReference type="AlphaFoldDB" id="A0A512DUX6"/>